<evidence type="ECO:0000256" key="2">
    <source>
        <dbReference type="ARBA" id="ARBA00007430"/>
    </source>
</evidence>
<name>A0A5A4U8E0_ESCAL</name>
<dbReference type="PANTHER" id="PTHR30250:SF10">
    <property type="entry name" value="LIPOPOLYSACCHARIDE BIOSYNTHESIS PROTEIN WZXC"/>
    <property type="match status" value="1"/>
</dbReference>
<evidence type="ECO:0000256" key="6">
    <source>
        <dbReference type="ARBA" id="ARBA00023136"/>
    </source>
</evidence>
<dbReference type="NCBIfam" id="NF007773">
    <property type="entry name" value="PRK10459.1"/>
    <property type="match status" value="1"/>
</dbReference>
<dbReference type="RefSeq" id="WP_071852677.1">
    <property type="nucleotide sequence ID" value="NZ_AP014857.1"/>
</dbReference>
<dbReference type="GO" id="GO:0005886">
    <property type="term" value="C:plasma membrane"/>
    <property type="evidence" value="ECO:0007669"/>
    <property type="project" value="UniProtKB-SubCell"/>
</dbReference>
<dbReference type="EMBL" id="LC494355">
    <property type="protein sequence ID" value="BBM63134.1"/>
    <property type="molecule type" value="Genomic_DNA"/>
</dbReference>
<keyword evidence="3" id="KW-1003">Cell membrane</keyword>
<comment type="subcellular location">
    <subcellularLocation>
        <location evidence="1">Cell membrane</location>
        <topology evidence="1">Multi-pass membrane protein</topology>
    </subcellularLocation>
</comment>
<dbReference type="PANTHER" id="PTHR30250">
    <property type="entry name" value="PST FAMILY PREDICTED COLANIC ACID TRANSPORTER"/>
    <property type="match status" value="1"/>
</dbReference>
<organism evidence="7">
    <name type="scientific">Escherichia albertii</name>
    <dbReference type="NCBI Taxonomy" id="208962"/>
    <lineage>
        <taxon>Bacteria</taxon>
        <taxon>Pseudomonadati</taxon>
        <taxon>Pseudomonadota</taxon>
        <taxon>Gammaproteobacteria</taxon>
        <taxon>Enterobacterales</taxon>
        <taxon>Enterobacteriaceae</taxon>
        <taxon>Escherichia</taxon>
    </lineage>
</organism>
<gene>
    <name evidence="7" type="primary">wzx</name>
</gene>
<dbReference type="InterPro" id="IPR050833">
    <property type="entry name" value="Poly_Biosynth_Transport"/>
</dbReference>
<evidence type="ECO:0000256" key="5">
    <source>
        <dbReference type="ARBA" id="ARBA00022989"/>
    </source>
</evidence>
<accession>A0A5A4U8E0</accession>
<proteinExistence type="inferred from homology"/>
<reference evidence="7" key="1">
    <citation type="submission" date="2019-07" db="EMBL/GenBank/DDBJ databases">
        <title>Overview of O-antigen diversity of Escherichia albertii, an emerging enteropathogen; genetic structure, serology, and development of O-genotyping method.</title>
        <authorList>
            <person name="Ooka T."/>
            <person name="Seto K."/>
            <person name="Ogura Y."/>
            <person name="Iguchi A."/>
            <person name="Imura N."/>
            <person name="Honda M."/>
            <person name="Etoh Y."/>
            <person name="Ikeda T."/>
            <person name="Sugitani W."/>
            <person name="Konno T."/>
            <person name="Kawano K."/>
            <person name="Kudo Y."/>
            <person name="Murakami K."/>
            <person name="Hayashi T."/>
            <person name="Nishi J."/>
        </authorList>
    </citation>
    <scope>NUCLEOTIDE SEQUENCE</scope>
    <source>
        <strain evidence="7">EC06-170</strain>
    </source>
</reference>
<comment type="similarity">
    <text evidence="2">Belongs to the polysaccharide synthase family.</text>
</comment>
<evidence type="ECO:0000256" key="3">
    <source>
        <dbReference type="ARBA" id="ARBA00022475"/>
    </source>
</evidence>
<evidence type="ECO:0000256" key="4">
    <source>
        <dbReference type="ARBA" id="ARBA00022692"/>
    </source>
</evidence>
<sequence>MSLYNSTKWIALSKLIQIVIQVVCLTILTRLLEPKEYGLMAMATVVTNFTLVVRDLGTAAAVIQRRELNQAIKSTVFWINIAMGVIISLAIISMAPFVSEIFNEPEIMTILLLLALSFPVSSLGTTQQALLERELQFKKLAIIEVFSAIAALIIALMMAYNNFGVYSLVGQVLTACSLSSFLLWHTERWRPSFVFAKSELRQLFRFSGNLTAFNLINYFSRNSDTIIIGHYFSATVLGAYTLAYRLMLFPIQSLTSVIMRSLYPLLSRNQDNPNLIKTTYLKVLTFIASITAPMMAGLVVLREPFVTAVFGGQWALVPAILLWLGPTGFIQSLISTTGSIFMAHGKTKLLMILGAFSAVLQVSAFIIGSKYNVQVIACLYFIANVLNAIPALYYTMKLIRGSYFQLIKRLVPPLLCSVIMIIVLTQMLNYSENFCGGKPQAILIINSLFGVFVYITSYRLFFSTQMADLLPARLNKWFFYRK</sequence>
<evidence type="ECO:0000256" key="1">
    <source>
        <dbReference type="ARBA" id="ARBA00004651"/>
    </source>
</evidence>
<dbReference type="CDD" id="cd13127">
    <property type="entry name" value="MATE_tuaB_like"/>
    <property type="match status" value="1"/>
</dbReference>
<keyword evidence="5" id="KW-1133">Transmembrane helix</keyword>
<keyword evidence="4" id="KW-0812">Transmembrane</keyword>
<keyword evidence="6" id="KW-0472">Membrane</keyword>
<evidence type="ECO:0000313" key="7">
    <source>
        <dbReference type="EMBL" id="BBM63134.1"/>
    </source>
</evidence>
<protein>
    <submittedName>
        <fullName evidence="7">Predicted O-antigen flippase</fullName>
    </submittedName>
</protein>
<dbReference type="AlphaFoldDB" id="A0A5A4U8E0"/>
<dbReference type="Pfam" id="PF13440">
    <property type="entry name" value="Polysacc_synt_3"/>
    <property type="match status" value="1"/>
</dbReference>